<accession>A0A4U5NHV2</accession>
<gene>
    <name evidence="1" type="ORF">L596_016120</name>
</gene>
<dbReference type="EMBL" id="AZBU02000004">
    <property type="protein sequence ID" value="TKR82386.1"/>
    <property type="molecule type" value="Genomic_DNA"/>
</dbReference>
<keyword evidence="2" id="KW-1185">Reference proteome</keyword>
<dbReference type="Proteomes" id="UP000298663">
    <property type="component" value="Unassembled WGS sequence"/>
</dbReference>
<reference evidence="1 2" key="1">
    <citation type="journal article" date="2015" name="Genome Biol.">
        <title>Comparative genomics of Steinernema reveals deeply conserved gene regulatory networks.</title>
        <authorList>
            <person name="Dillman A.R."/>
            <person name="Macchietto M."/>
            <person name="Porter C.F."/>
            <person name="Rogers A."/>
            <person name="Williams B."/>
            <person name="Antoshechkin I."/>
            <person name="Lee M.M."/>
            <person name="Goodwin Z."/>
            <person name="Lu X."/>
            <person name="Lewis E.E."/>
            <person name="Goodrich-Blair H."/>
            <person name="Stock S.P."/>
            <person name="Adams B.J."/>
            <person name="Sternberg P.W."/>
            <person name="Mortazavi A."/>
        </authorList>
    </citation>
    <scope>NUCLEOTIDE SEQUENCE [LARGE SCALE GENOMIC DNA]</scope>
    <source>
        <strain evidence="1 2">ALL</strain>
    </source>
</reference>
<reference evidence="1 2" key="2">
    <citation type="journal article" date="2019" name="G3 (Bethesda)">
        <title>Hybrid Assembly of the Genome of the Entomopathogenic Nematode Steinernema carpocapsae Identifies the X-Chromosome.</title>
        <authorList>
            <person name="Serra L."/>
            <person name="Macchietto M."/>
            <person name="Macias-Munoz A."/>
            <person name="McGill C.J."/>
            <person name="Rodriguez I.M."/>
            <person name="Rodriguez B."/>
            <person name="Murad R."/>
            <person name="Mortazavi A."/>
        </authorList>
    </citation>
    <scope>NUCLEOTIDE SEQUENCE [LARGE SCALE GENOMIC DNA]</scope>
    <source>
        <strain evidence="1 2">ALL</strain>
    </source>
</reference>
<proteinExistence type="predicted"/>
<name>A0A4U5NHV2_STECR</name>
<organism evidence="1 2">
    <name type="scientific">Steinernema carpocapsae</name>
    <name type="common">Entomopathogenic nematode</name>
    <dbReference type="NCBI Taxonomy" id="34508"/>
    <lineage>
        <taxon>Eukaryota</taxon>
        <taxon>Metazoa</taxon>
        <taxon>Ecdysozoa</taxon>
        <taxon>Nematoda</taxon>
        <taxon>Chromadorea</taxon>
        <taxon>Rhabditida</taxon>
        <taxon>Tylenchina</taxon>
        <taxon>Panagrolaimomorpha</taxon>
        <taxon>Strongyloidoidea</taxon>
        <taxon>Steinernematidae</taxon>
        <taxon>Steinernema</taxon>
    </lineage>
</organism>
<comment type="caution">
    <text evidence="1">The sequence shown here is derived from an EMBL/GenBank/DDBJ whole genome shotgun (WGS) entry which is preliminary data.</text>
</comment>
<evidence type="ECO:0000313" key="1">
    <source>
        <dbReference type="EMBL" id="TKR82386.1"/>
    </source>
</evidence>
<protein>
    <submittedName>
        <fullName evidence="1">Uncharacterized protein</fullName>
    </submittedName>
</protein>
<sequence>MNISAVLYYFPRSAQSWFQSALNSVFADDENISEITVSEFRLILLCSLLCCPLALPCTADRSMCCGSNFVFCFLIGISALAPSSWDSCYGRLMPKNLYFWVQSEALLRAIPKVIKRCPLVILRDKFFPPLVCFLCAMASELTSSASPSSSYFWMAAR</sequence>
<dbReference type="AlphaFoldDB" id="A0A4U5NHV2"/>
<evidence type="ECO:0000313" key="2">
    <source>
        <dbReference type="Proteomes" id="UP000298663"/>
    </source>
</evidence>